<accession>A0A0N5CI94</accession>
<evidence type="ECO:0000313" key="2">
    <source>
        <dbReference type="WBParaSite" id="SPAL_0001755100.1"/>
    </source>
</evidence>
<reference evidence="2" key="1">
    <citation type="submission" date="2017-02" db="UniProtKB">
        <authorList>
            <consortium name="WormBaseParasite"/>
        </authorList>
    </citation>
    <scope>IDENTIFICATION</scope>
</reference>
<dbReference type="STRING" id="174720.A0A0N5CI94"/>
<organism evidence="1 2">
    <name type="scientific">Strongyloides papillosus</name>
    <name type="common">Intestinal threadworm</name>
    <dbReference type="NCBI Taxonomy" id="174720"/>
    <lineage>
        <taxon>Eukaryota</taxon>
        <taxon>Metazoa</taxon>
        <taxon>Ecdysozoa</taxon>
        <taxon>Nematoda</taxon>
        <taxon>Chromadorea</taxon>
        <taxon>Rhabditida</taxon>
        <taxon>Tylenchina</taxon>
        <taxon>Panagrolaimomorpha</taxon>
        <taxon>Strongyloidoidea</taxon>
        <taxon>Strongyloididae</taxon>
        <taxon>Strongyloides</taxon>
    </lineage>
</organism>
<protein>
    <submittedName>
        <fullName evidence="2">Restriction endonuclease subunit S</fullName>
    </submittedName>
</protein>
<dbReference type="WBParaSite" id="SPAL_0001755100.1">
    <property type="protein sequence ID" value="SPAL_0001755100.1"/>
    <property type="gene ID" value="SPAL_0001755100"/>
</dbReference>
<dbReference type="AlphaFoldDB" id="A0A0N5CI94"/>
<sequence>MIFPNSKSCLKLASQQYVRLAHACSLIYLMLSQLNEIHFLYNYYLDFLLDIFKVSLSSPQLSGVAGYNADANKALKKLPYLNHQQIVALIKLITLPGFKDVISRIESIPDFKDWLKSDNPETLTPEVYETTEPLTDIG</sequence>
<evidence type="ECO:0000313" key="1">
    <source>
        <dbReference type="Proteomes" id="UP000046392"/>
    </source>
</evidence>
<name>A0A0N5CI94_STREA</name>
<proteinExistence type="predicted"/>
<dbReference type="Gene3D" id="1.10.8.1220">
    <property type="match status" value="1"/>
</dbReference>
<keyword evidence="1" id="KW-1185">Reference proteome</keyword>
<dbReference type="Proteomes" id="UP000046392">
    <property type="component" value="Unplaced"/>
</dbReference>